<feature type="transmembrane region" description="Helical" evidence="1">
    <location>
        <begin position="2452"/>
        <end position="2473"/>
    </location>
</feature>
<sequence length="2475" mass="274121">YTGGGMYIFSQVPNSKIELTGLNLIENCSANSEGGGIYAYNQGLNSILQLSGQTTFQNCSSESSGGGMIVLLNDGAGFKLSGTYKFKNCSGFSGGGMMLNCNDIGDKIQLLGEITFENCSSLFQGGGMRLALFDGSTAEVNKITCVDCISGYDDEALYAGENGGGTSLSLINGCVMALIGSNFTSCINQIGSGGGLFVEIYQSNNQLEIKDVIFKHCHSGRDGGGMYVRCQEIGSKMQLTGQNTFENCSASWSGGGLWLLSYNGAQLQVSGTCLFKNCSQTVFGGGIYVECQYERSQIIMTGTMTFENCSSESSGGGMYLQPRYGSQIIIQGTCLFENCQALDSGGGGLQGYVYDEDTLLQISGQMTFDTCYALWLGGGMQLVVMNKASVEINEIIFINCSVDNTVGQGGGFCLQLQDSSYMIIESQTYTNCSGYHSGGLFAILHAGINKLEMVDLSFQDCFSIGYGGGITIGSGNTNNQILITGELIAENCLNEEKGGGLYIYANNGINLDLIGLYFQECFAQNGGGLSLNGFDGNVKMKLKDSQFINCSSSEQGGGLQLVLFSSENEIVMISSIFRNCSASLFGGGIYVQSQGIGSKIQLQGQNLFQNCQALGQYAGAGGIFIRIFDGATFETDQTLINRCYSQDGAGINTYQYNMGKVIIKRSNFSNCHSQSGGAIYSQILDIGTTTEIINCQFKNCESFNGGALFIRLVRGGLIKLNESCLFSQCVSNGGSGGAIFIETQFNSNGLNAFIIDDATIQECQAKVDPLFSSIKQGYGGAIFLMGNGDYNSQSKNLDFTGLKLIGNKADTSGQNIYIAMLKVREWCRLEMKGEYVKGNYSDTTSDEREIEGIPINYHDFLYNYSPQDLKKRQRPLECYWNIPYNEMYHIQYRKDGQQFGFDWIWCAEFDEPCKTIEYAIKRASFRKGGSESSFMNEKKVGITEGGFDLIYPLIFSPSTTYTNSIKIMKELYGTDIAMDQNAELNILKEDDDSKEVNKKGWISAIGGMNLGIYEVNIYSDSSTLNIPLIYIEDPTTSVEVEQSNFINTRFQLEGVHIDGFSINNAALIEIKFEEEFISMQNVINIERCLFNNIQSTIISSSLIESTKEDSNEIPIVAASVLNIRGINSVLFPIRISDSQFNCCQCEVQIPPIENRYLGIGGAISIIGQNMHINMVHLDIYQCFTRVVLLPISSSQTNSKTVERNISIFAQQIKQPNNSFSSSTSQIKPNSLNPSCKQGIKHQHLIESSGAIYISEVGNNGEGIFKAKKIISEQIRKNGNNDQDTSRIVDPLSRPSISFDSCVLKQCHTEIDGTNSVIKILESGGIILHSERTSVKYNFQQSIFRECYTSTSNSEQSTNIATNNPTEAFIPLWEREMIIGSDGSGLIIAHDKTNKPSIKASGINNHFKVLLESGRFSSQAVKIHETELLEIEGNGENSTMIMQQEITNNLFILNNSQINTSNLTAVLYGAESALIRSEGKGMSIINGLRVNGFNQYDTYTMGPVLEVVNGGLSLIDIQIKDLIVIQNNQQRNSENKIKGLIIMKENAQILQIERFSITNISLDQLQQNDSRSSIVMNAGKNARLRIRDGQFLGETSYSGNAIRIIPQETGIVEVEGVLFKDLSSDPSFDNNGGAVYIDMRDYYMIVTFKRCLFVGNVANYGSNIFIMYRIPSQRIQRSSFIGCTSIVDSSYQSDISACYTVGQNIDNIFTDERNLLHNSFQRQLNEDSVRFISNPDPDHIVHSNTECGQPQNPCNSFDSLIQQLDTQSPPEKVETIIFGEGIFISPYINLSLTRSNTVNIVGCGQDETQISSQSIAQNSLIEGQDGQSLIIERLRLILSSNSPSVGFINIKGIQSGLVIQDIRIQGYQDSTPQNTVLKPSYLIRVEGYALLRDVIIEHVFLQTGSILLMNNLKNINDKKEMEWLGNEQSGIYNCIFDDITSNESALIQLIENENGNAIFDSVYKHGLIYIERQGTLDNSTSNKGQVDIYGVFVAGCHSSVGSALTITGLTLEMSDSVFDQPLCFGNMIYLNQSITRIKLSKFKGYEGPFNNPSIVNQFGSQEDKSNIFCPDNSLYYSSPEYGLIFASKGEYQFECDVFEDSQVDTIVVDHSNVIIKDVIFNNPTGESHQKDQQQFSIICSGNSQIQIINPQVNGQTYDQCMSSPSSIKNECSFGVIKDDQCQIQMQDTWALPLIPLPVLSKARVNVNVQRTNDPMRFILDGDRMIQALFTVQIVELRDKTKEEIKLEKEANKNLQIKYNPKQINSQLLKVELNNININNQNQIINKQEQFQQFPSYSSNSSFVSLSKISNDIELPRDKDGSIIWPPEDKTLLPFHVGAQVQSKQQAQFIMNDYSWLNNRQKWYGVLISNDRREFAGSEGQIDSPVLLEVEIEEGEQFLNFDIKSKFPWWIILLIALFIVIVVALLATCSFFINNLNSCISIKQNRFEAILIPIFEFLLIFFLFIITFVNTEFIFQI</sequence>
<keyword evidence="1" id="KW-0812">Transmembrane</keyword>
<dbReference type="OrthoDB" id="432246at2759"/>
<dbReference type="Proteomes" id="UP000324800">
    <property type="component" value="Unassembled WGS sequence"/>
</dbReference>
<evidence type="ECO:0000313" key="2">
    <source>
        <dbReference type="EMBL" id="KAA6389761.1"/>
    </source>
</evidence>
<name>A0A5J4W4A0_9EUKA</name>
<dbReference type="PANTHER" id="PTHR19862:SF14">
    <property type="entry name" value="WD REPEAT-CONTAINING PROTEIN 48"/>
    <property type="match status" value="1"/>
</dbReference>
<keyword evidence="1" id="KW-1133">Transmembrane helix</keyword>
<dbReference type="InterPro" id="IPR051246">
    <property type="entry name" value="WDR48"/>
</dbReference>
<dbReference type="InterPro" id="IPR011050">
    <property type="entry name" value="Pectin_lyase_fold/virulence"/>
</dbReference>
<dbReference type="EMBL" id="SNRW01003469">
    <property type="protein sequence ID" value="KAA6389761.1"/>
    <property type="molecule type" value="Genomic_DNA"/>
</dbReference>
<feature type="non-terminal residue" evidence="2">
    <location>
        <position position="1"/>
    </location>
</feature>
<protein>
    <submittedName>
        <fullName evidence="2">Uncharacterized protein</fullName>
    </submittedName>
</protein>
<comment type="caution">
    <text evidence="2">The sequence shown here is derived from an EMBL/GenBank/DDBJ whole genome shotgun (WGS) entry which is preliminary data.</text>
</comment>
<dbReference type="GO" id="GO:0000724">
    <property type="term" value="P:double-strand break repair via homologous recombination"/>
    <property type="evidence" value="ECO:0007669"/>
    <property type="project" value="TreeGrafter"/>
</dbReference>
<organism evidence="2 3">
    <name type="scientific">Streblomastix strix</name>
    <dbReference type="NCBI Taxonomy" id="222440"/>
    <lineage>
        <taxon>Eukaryota</taxon>
        <taxon>Metamonada</taxon>
        <taxon>Preaxostyla</taxon>
        <taxon>Oxymonadida</taxon>
        <taxon>Streblomastigidae</taxon>
        <taxon>Streblomastix</taxon>
    </lineage>
</organism>
<evidence type="ECO:0000313" key="3">
    <source>
        <dbReference type="Proteomes" id="UP000324800"/>
    </source>
</evidence>
<keyword evidence="1" id="KW-0472">Membrane</keyword>
<dbReference type="GO" id="GO:0043130">
    <property type="term" value="F:ubiquitin binding"/>
    <property type="evidence" value="ECO:0007669"/>
    <property type="project" value="TreeGrafter"/>
</dbReference>
<gene>
    <name evidence="2" type="ORF">EZS28_014712</name>
</gene>
<evidence type="ECO:0000256" key="1">
    <source>
        <dbReference type="SAM" id="Phobius"/>
    </source>
</evidence>
<accession>A0A5J4W4A0</accession>
<dbReference type="SUPFAM" id="SSF51126">
    <property type="entry name" value="Pectin lyase-like"/>
    <property type="match status" value="3"/>
</dbReference>
<reference evidence="2 3" key="1">
    <citation type="submission" date="2019-03" db="EMBL/GenBank/DDBJ databases">
        <title>Single cell metagenomics reveals metabolic interactions within the superorganism composed of flagellate Streblomastix strix and complex community of Bacteroidetes bacteria on its surface.</title>
        <authorList>
            <person name="Treitli S.C."/>
            <person name="Kolisko M."/>
            <person name="Husnik F."/>
            <person name="Keeling P."/>
            <person name="Hampl V."/>
        </authorList>
    </citation>
    <scope>NUCLEOTIDE SEQUENCE [LARGE SCALE GENOMIC DNA]</scope>
    <source>
        <strain evidence="2">ST1C</strain>
    </source>
</reference>
<dbReference type="PANTHER" id="PTHR19862">
    <property type="entry name" value="WD REPEAT-CONTAINING PROTEIN 48"/>
    <property type="match status" value="1"/>
</dbReference>
<proteinExistence type="predicted"/>
<feature type="transmembrane region" description="Helical" evidence="1">
    <location>
        <begin position="2405"/>
        <end position="2431"/>
    </location>
</feature>